<keyword evidence="6 9" id="KW-0067">ATP-binding</keyword>
<evidence type="ECO:0000259" key="10">
    <source>
        <dbReference type="PROSITE" id="PS50011"/>
    </source>
</evidence>
<evidence type="ECO:0000313" key="12">
    <source>
        <dbReference type="Proteomes" id="UP000265618"/>
    </source>
</evidence>
<feature type="non-terminal residue" evidence="11">
    <location>
        <position position="1"/>
    </location>
</feature>
<dbReference type="EMBL" id="BDIP01009864">
    <property type="protein sequence ID" value="GCA65126.1"/>
    <property type="molecule type" value="Genomic_DNA"/>
</dbReference>
<dbReference type="InterPro" id="IPR017441">
    <property type="entry name" value="Protein_kinase_ATP_BS"/>
</dbReference>
<evidence type="ECO:0000256" key="8">
    <source>
        <dbReference type="ARBA" id="ARBA00048679"/>
    </source>
</evidence>
<evidence type="ECO:0000256" key="9">
    <source>
        <dbReference type="PROSITE-ProRule" id="PRU10141"/>
    </source>
</evidence>
<organism evidence="11 12">
    <name type="scientific">Kipferlia bialata</name>
    <dbReference type="NCBI Taxonomy" id="797122"/>
    <lineage>
        <taxon>Eukaryota</taxon>
        <taxon>Metamonada</taxon>
        <taxon>Carpediemonas-like organisms</taxon>
        <taxon>Kipferlia</taxon>
    </lineage>
</organism>
<dbReference type="SUPFAM" id="SSF56112">
    <property type="entry name" value="Protein kinase-like (PK-like)"/>
    <property type="match status" value="1"/>
</dbReference>
<comment type="catalytic activity">
    <reaction evidence="8">
        <text>L-seryl-[protein] + ATP = O-phospho-L-seryl-[protein] + ADP + H(+)</text>
        <dbReference type="Rhea" id="RHEA:17989"/>
        <dbReference type="Rhea" id="RHEA-COMP:9863"/>
        <dbReference type="Rhea" id="RHEA-COMP:11604"/>
        <dbReference type="ChEBI" id="CHEBI:15378"/>
        <dbReference type="ChEBI" id="CHEBI:29999"/>
        <dbReference type="ChEBI" id="CHEBI:30616"/>
        <dbReference type="ChEBI" id="CHEBI:83421"/>
        <dbReference type="ChEBI" id="CHEBI:456216"/>
        <dbReference type="EC" id="2.7.11.1"/>
    </reaction>
</comment>
<proteinExistence type="predicted"/>
<gene>
    <name evidence="11" type="ORF">KIPB_016316</name>
</gene>
<feature type="binding site" evidence="9">
    <location>
        <position position="31"/>
    </location>
    <ligand>
        <name>ATP</name>
        <dbReference type="ChEBI" id="CHEBI:30616"/>
    </ligand>
</feature>
<dbReference type="PANTHER" id="PTHR24356">
    <property type="entry name" value="SERINE/THREONINE-PROTEIN KINASE"/>
    <property type="match status" value="1"/>
</dbReference>
<dbReference type="PROSITE" id="PS00107">
    <property type="entry name" value="PROTEIN_KINASE_ATP"/>
    <property type="match status" value="1"/>
</dbReference>
<evidence type="ECO:0000256" key="2">
    <source>
        <dbReference type="ARBA" id="ARBA00022527"/>
    </source>
</evidence>
<dbReference type="AlphaFoldDB" id="A0A391NZ84"/>
<dbReference type="EC" id="2.7.11.1" evidence="1"/>
<feature type="domain" description="Protein kinase" evidence="10">
    <location>
        <begin position="2"/>
        <end position="63"/>
    </location>
</feature>
<dbReference type="InterPro" id="IPR011009">
    <property type="entry name" value="Kinase-like_dom_sf"/>
</dbReference>
<evidence type="ECO:0000256" key="5">
    <source>
        <dbReference type="ARBA" id="ARBA00022777"/>
    </source>
</evidence>
<keyword evidence="5" id="KW-0418">Kinase</keyword>
<evidence type="ECO:0000256" key="3">
    <source>
        <dbReference type="ARBA" id="ARBA00022679"/>
    </source>
</evidence>
<evidence type="ECO:0000313" key="11">
    <source>
        <dbReference type="EMBL" id="GCA65126.1"/>
    </source>
</evidence>
<dbReference type="Pfam" id="PF00069">
    <property type="entry name" value="Pkinase"/>
    <property type="match status" value="1"/>
</dbReference>
<accession>A0A391NZ84</accession>
<evidence type="ECO:0000256" key="1">
    <source>
        <dbReference type="ARBA" id="ARBA00012513"/>
    </source>
</evidence>
<dbReference type="OrthoDB" id="9950176at2759"/>
<name>A0A391NZ84_9EUKA</name>
<evidence type="ECO:0000256" key="6">
    <source>
        <dbReference type="ARBA" id="ARBA00022840"/>
    </source>
</evidence>
<keyword evidence="2" id="KW-0723">Serine/threonine-protein kinase</keyword>
<dbReference type="GO" id="GO:0035556">
    <property type="term" value="P:intracellular signal transduction"/>
    <property type="evidence" value="ECO:0007669"/>
    <property type="project" value="TreeGrafter"/>
</dbReference>
<feature type="non-terminal residue" evidence="11">
    <location>
        <position position="63"/>
    </location>
</feature>
<dbReference type="InterPro" id="IPR000719">
    <property type="entry name" value="Prot_kinase_dom"/>
</dbReference>
<dbReference type="PROSITE" id="PS50011">
    <property type="entry name" value="PROTEIN_KINASE_DOM"/>
    <property type="match status" value="1"/>
</dbReference>
<dbReference type="Proteomes" id="UP000265618">
    <property type="component" value="Unassembled WGS sequence"/>
</dbReference>
<dbReference type="InterPro" id="IPR050236">
    <property type="entry name" value="Ser_Thr_kinase_AGC"/>
</dbReference>
<evidence type="ECO:0000256" key="4">
    <source>
        <dbReference type="ARBA" id="ARBA00022741"/>
    </source>
</evidence>
<dbReference type="PANTHER" id="PTHR24356:SF407">
    <property type="entry name" value="RAC SERINE_THREONINE-PROTEIN KINASE"/>
    <property type="match status" value="1"/>
</dbReference>
<keyword evidence="4 9" id="KW-0547">Nucleotide-binding</keyword>
<dbReference type="GO" id="GO:0005524">
    <property type="term" value="F:ATP binding"/>
    <property type="evidence" value="ECO:0007669"/>
    <property type="project" value="UniProtKB-UniRule"/>
</dbReference>
<protein>
    <recommendedName>
        <fullName evidence="1">non-specific serine/threonine protein kinase</fullName>
        <ecNumber evidence="1">2.7.11.1</ecNumber>
    </recommendedName>
</protein>
<sequence>DFKLLATVGEGSFGKVFLVEHRYTGRRYAMKVLKKRTLIERSQVEHTLTEHRILQCLRHPFMV</sequence>
<keyword evidence="3" id="KW-0808">Transferase</keyword>
<keyword evidence="12" id="KW-1185">Reference proteome</keyword>
<reference evidence="11 12" key="1">
    <citation type="journal article" date="2018" name="PLoS ONE">
        <title>The draft genome of Kipferlia bialata reveals reductive genome evolution in fornicate parasites.</title>
        <authorList>
            <person name="Tanifuji G."/>
            <person name="Takabayashi S."/>
            <person name="Kume K."/>
            <person name="Takagi M."/>
            <person name="Nakayama T."/>
            <person name="Kamikawa R."/>
            <person name="Inagaki Y."/>
            <person name="Hashimoto T."/>
        </authorList>
    </citation>
    <scope>NUCLEOTIDE SEQUENCE [LARGE SCALE GENOMIC DNA]</scope>
    <source>
        <strain evidence="11">NY0173</strain>
    </source>
</reference>
<dbReference type="GO" id="GO:0004674">
    <property type="term" value="F:protein serine/threonine kinase activity"/>
    <property type="evidence" value="ECO:0007669"/>
    <property type="project" value="UniProtKB-KW"/>
</dbReference>
<dbReference type="Gene3D" id="3.30.200.20">
    <property type="entry name" value="Phosphorylase Kinase, domain 1"/>
    <property type="match status" value="1"/>
</dbReference>
<comment type="catalytic activity">
    <reaction evidence="7">
        <text>L-threonyl-[protein] + ATP = O-phospho-L-threonyl-[protein] + ADP + H(+)</text>
        <dbReference type="Rhea" id="RHEA:46608"/>
        <dbReference type="Rhea" id="RHEA-COMP:11060"/>
        <dbReference type="Rhea" id="RHEA-COMP:11605"/>
        <dbReference type="ChEBI" id="CHEBI:15378"/>
        <dbReference type="ChEBI" id="CHEBI:30013"/>
        <dbReference type="ChEBI" id="CHEBI:30616"/>
        <dbReference type="ChEBI" id="CHEBI:61977"/>
        <dbReference type="ChEBI" id="CHEBI:456216"/>
        <dbReference type="EC" id="2.7.11.1"/>
    </reaction>
</comment>
<evidence type="ECO:0000256" key="7">
    <source>
        <dbReference type="ARBA" id="ARBA00047899"/>
    </source>
</evidence>
<comment type="caution">
    <text evidence="11">The sequence shown here is derived from an EMBL/GenBank/DDBJ whole genome shotgun (WGS) entry which is preliminary data.</text>
</comment>